<evidence type="ECO:0000313" key="2">
    <source>
        <dbReference type="Proteomes" id="UP000265768"/>
    </source>
</evidence>
<name>A0A3A4A098_9ACTN</name>
<protein>
    <submittedName>
        <fullName evidence="1">Uncharacterized protein</fullName>
    </submittedName>
</protein>
<comment type="caution">
    <text evidence="1">The sequence shown here is derived from an EMBL/GenBank/DDBJ whole genome shotgun (WGS) entry which is preliminary data.</text>
</comment>
<dbReference type="OrthoDB" id="3447927at2"/>
<dbReference type="Proteomes" id="UP000265768">
    <property type="component" value="Unassembled WGS sequence"/>
</dbReference>
<proteinExistence type="predicted"/>
<organism evidence="1 2">
    <name type="scientific">Bailinhaonella thermotolerans</name>
    <dbReference type="NCBI Taxonomy" id="1070861"/>
    <lineage>
        <taxon>Bacteria</taxon>
        <taxon>Bacillati</taxon>
        <taxon>Actinomycetota</taxon>
        <taxon>Actinomycetes</taxon>
        <taxon>Streptosporangiales</taxon>
        <taxon>Streptosporangiaceae</taxon>
        <taxon>Bailinhaonella</taxon>
    </lineage>
</organism>
<dbReference type="EMBL" id="QZEY01000026">
    <property type="protein sequence ID" value="RJL21232.1"/>
    <property type="molecule type" value="Genomic_DNA"/>
</dbReference>
<dbReference type="RefSeq" id="WP_119931442.1">
    <property type="nucleotide sequence ID" value="NZ_QZEY01000026.1"/>
</dbReference>
<reference evidence="1 2" key="1">
    <citation type="submission" date="2018-09" db="EMBL/GenBank/DDBJ databases">
        <title>YIM 75507 draft genome.</title>
        <authorList>
            <person name="Tang S."/>
            <person name="Feng Y."/>
        </authorList>
    </citation>
    <scope>NUCLEOTIDE SEQUENCE [LARGE SCALE GENOMIC DNA]</scope>
    <source>
        <strain evidence="1 2">YIM 75507</strain>
    </source>
</reference>
<sequence length="348" mass="37616">MAQPLTKDDKDKDAKEALYVRQITDEGPVFLDVTGHVGKILPPGGRRRATCAVRTRKNSTCSFSLMHITERRAKDFFAAPLNLPGRTFSRLEARAAALMESAEMTADRLIVDFEGATYAYAVDRDPTGEASLEPVGEDPTFELPAGPPSRFDMYLRSAILDRVLAVSFSGHLGKGGTPETLSRAAAKALNSLLGLWLFRELAGFAAVALPAPPTRLPLRPAVQGQVVFPVHMALFTPELQPVAEGMVQMEVDLEQVADSLNGELLYHPAPAPEFAEIFAPYADLAVRAVAQEMRQILGGEEEEKSIALNIVLGELSQQDVDRLRTAAAGVTALMMSPHQYQVPPAAAA</sequence>
<gene>
    <name evidence="1" type="ORF">D5H75_37840</name>
</gene>
<dbReference type="AlphaFoldDB" id="A0A3A4A098"/>
<accession>A0A3A4A098</accession>
<keyword evidence="2" id="KW-1185">Reference proteome</keyword>
<evidence type="ECO:0000313" key="1">
    <source>
        <dbReference type="EMBL" id="RJL21232.1"/>
    </source>
</evidence>